<feature type="repeat" description="TPR" evidence="1">
    <location>
        <begin position="107"/>
        <end position="140"/>
    </location>
</feature>
<dbReference type="Gene3D" id="1.25.40.10">
    <property type="entry name" value="Tetratricopeptide repeat domain"/>
    <property type="match status" value="1"/>
</dbReference>
<feature type="transmembrane region" description="Helical" evidence="2">
    <location>
        <begin position="322"/>
        <end position="343"/>
    </location>
</feature>
<accession>A0ABZ3FX84</accession>
<sequence>MSDLDQQLLRANELISLGRDAQAMELLLRLLRENPGAAGHIELSLGRAHLKANRYAEAETHARRAIAQFPGEPTGHLILGASLQMRGRRQEALGPYLAAVRLDPDQAIAHRALAEVFSDLGRHRESFEAANQAVRLAPDDAESHFTMGYALQDTNPQEAARAYRTALSIDPHHTTAKHNLAGISAVGGDWATASQGMARVLSEEPGAQSPIFVLDQRLVGVIRWLHWVTAGGYLLFGMAASTGAWPALGAALVAVGLGLFLGYRGIRPIRAALPGGGERFFAGFWKRETIAAIWLALLVLAWVLMLVGSIGDVLLGNGMRWLGGPALVLVIIGAILSWVRVPLANRRAERVRRRL</sequence>
<dbReference type="SUPFAM" id="SSF48452">
    <property type="entry name" value="TPR-like"/>
    <property type="match status" value="1"/>
</dbReference>
<dbReference type="PANTHER" id="PTHR44216">
    <property type="entry name" value="PROTEIN O-MANNOSYL-TRANSFERASE TMTC2"/>
    <property type="match status" value="1"/>
</dbReference>
<dbReference type="SMART" id="SM00028">
    <property type="entry name" value="TPR"/>
    <property type="match status" value="5"/>
</dbReference>
<evidence type="ECO:0000256" key="2">
    <source>
        <dbReference type="SAM" id="Phobius"/>
    </source>
</evidence>
<keyword evidence="2" id="KW-1133">Transmembrane helix</keyword>
<organism evidence="3 4">
    <name type="scientific">Ammonicoccus fulvus</name>
    <dbReference type="NCBI Taxonomy" id="3138240"/>
    <lineage>
        <taxon>Bacteria</taxon>
        <taxon>Bacillati</taxon>
        <taxon>Actinomycetota</taxon>
        <taxon>Actinomycetes</taxon>
        <taxon>Propionibacteriales</taxon>
        <taxon>Propionibacteriaceae</taxon>
        <taxon>Ammonicoccus</taxon>
    </lineage>
</organism>
<dbReference type="EMBL" id="CP154795">
    <property type="protein sequence ID" value="XAN09186.1"/>
    <property type="molecule type" value="Genomic_DNA"/>
</dbReference>
<evidence type="ECO:0000313" key="3">
    <source>
        <dbReference type="EMBL" id="XAN09186.1"/>
    </source>
</evidence>
<feature type="transmembrane region" description="Helical" evidence="2">
    <location>
        <begin position="244"/>
        <end position="263"/>
    </location>
</feature>
<feature type="transmembrane region" description="Helical" evidence="2">
    <location>
        <begin position="289"/>
        <end position="310"/>
    </location>
</feature>
<dbReference type="Pfam" id="PF13181">
    <property type="entry name" value="TPR_8"/>
    <property type="match status" value="1"/>
</dbReference>
<keyword evidence="2" id="KW-0472">Membrane</keyword>
<protein>
    <submittedName>
        <fullName evidence="3">Tetratricopeptide repeat protein</fullName>
    </submittedName>
</protein>
<dbReference type="Pfam" id="PF13432">
    <property type="entry name" value="TPR_16"/>
    <property type="match status" value="1"/>
</dbReference>
<reference evidence="3 4" key="1">
    <citation type="submission" date="2024-04" db="EMBL/GenBank/DDBJ databases">
        <title>Isolation of an actinomycete strain from pig manure.</title>
        <authorList>
            <person name="Gong T."/>
            <person name="Yu Z."/>
            <person name="An M."/>
            <person name="Wei C."/>
            <person name="Yang W."/>
            <person name="Liu L."/>
        </authorList>
    </citation>
    <scope>NUCLEOTIDE SEQUENCE [LARGE SCALE GENOMIC DNA]</scope>
    <source>
        <strain evidence="3 4">ZF39</strain>
    </source>
</reference>
<dbReference type="Proteomes" id="UP001442841">
    <property type="component" value="Chromosome"/>
</dbReference>
<dbReference type="InterPro" id="IPR019734">
    <property type="entry name" value="TPR_rpt"/>
</dbReference>
<keyword evidence="2" id="KW-0812">Transmembrane</keyword>
<keyword evidence="1" id="KW-0802">TPR repeat</keyword>
<name>A0ABZ3FX84_9ACTN</name>
<evidence type="ECO:0000313" key="4">
    <source>
        <dbReference type="Proteomes" id="UP001442841"/>
    </source>
</evidence>
<keyword evidence="4" id="KW-1185">Reference proteome</keyword>
<dbReference type="PANTHER" id="PTHR44216:SF3">
    <property type="entry name" value="PROTEIN O-MANNOSYL-TRANSFERASE TMTC2"/>
    <property type="match status" value="1"/>
</dbReference>
<dbReference type="Pfam" id="PF14559">
    <property type="entry name" value="TPR_19"/>
    <property type="match status" value="1"/>
</dbReference>
<evidence type="ECO:0000256" key="1">
    <source>
        <dbReference type="PROSITE-ProRule" id="PRU00339"/>
    </source>
</evidence>
<dbReference type="RefSeq" id="WP_425310643.1">
    <property type="nucleotide sequence ID" value="NZ_CP154795.1"/>
</dbReference>
<proteinExistence type="predicted"/>
<dbReference type="InterPro" id="IPR052384">
    <property type="entry name" value="TMTC_O-mannosyltransferase"/>
</dbReference>
<gene>
    <name evidence="3" type="ORF">AADG42_18300</name>
</gene>
<dbReference type="PROSITE" id="PS50005">
    <property type="entry name" value="TPR"/>
    <property type="match status" value="1"/>
</dbReference>
<dbReference type="InterPro" id="IPR011990">
    <property type="entry name" value="TPR-like_helical_dom_sf"/>
</dbReference>